<dbReference type="InterPro" id="IPR004252">
    <property type="entry name" value="Probable_transposase_24"/>
</dbReference>
<proteinExistence type="predicted"/>
<dbReference type="Proteomes" id="UP000290289">
    <property type="component" value="Chromosome 14"/>
</dbReference>
<evidence type="ECO:0000313" key="2">
    <source>
        <dbReference type="Proteomes" id="UP000290289"/>
    </source>
</evidence>
<dbReference type="EMBL" id="RDQH01000340">
    <property type="protein sequence ID" value="RXH78111.1"/>
    <property type="molecule type" value="Genomic_DNA"/>
</dbReference>
<organism evidence="1 2">
    <name type="scientific">Malus domestica</name>
    <name type="common">Apple</name>
    <name type="synonym">Pyrus malus</name>
    <dbReference type="NCBI Taxonomy" id="3750"/>
    <lineage>
        <taxon>Eukaryota</taxon>
        <taxon>Viridiplantae</taxon>
        <taxon>Streptophyta</taxon>
        <taxon>Embryophyta</taxon>
        <taxon>Tracheophyta</taxon>
        <taxon>Spermatophyta</taxon>
        <taxon>Magnoliopsida</taxon>
        <taxon>eudicotyledons</taxon>
        <taxon>Gunneridae</taxon>
        <taxon>Pentapetalae</taxon>
        <taxon>rosids</taxon>
        <taxon>fabids</taxon>
        <taxon>Rosales</taxon>
        <taxon>Rosaceae</taxon>
        <taxon>Amygdaloideae</taxon>
        <taxon>Maleae</taxon>
        <taxon>Malus</taxon>
    </lineage>
</organism>
<accession>A0A498I997</accession>
<comment type="caution">
    <text evidence="1">The sequence shown here is derived from an EMBL/GenBank/DDBJ whole genome shotgun (WGS) entry which is preliminary data.</text>
</comment>
<dbReference type="AlphaFoldDB" id="A0A498I997"/>
<evidence type="ECO:0000313" key="1">
    <source>
        <dbReference type="EMBL" id="RXH78111.1"/>
    </source>
</evidence>
<gene>
    <name evidence="1" type="ORF">DVH24_040082</name>
</gene>
<keyword evidence="2" id="KW-1185">Reference proteome</keyword>
<reference evidence="1 2" key="1">
    <citation type="submission" date="2018-10" db="EMBL/GenBank/DDBJ databases">
        <title>A high-quality apple genome assembly.</title>
        <authorList>
            <person name="Hu J."/>
        </authorList>
    </citation>
    <scope>NUCLEOTIDE SEQUENCE [LARGE SCALE GENOMIC DNA]</scope>
    <source>
        <strain evidence="2">cv. HFTH1</strain>
        <tissue evidence="1">Young leaf</tissue>
    </source>
</reference>
<sequence>MRMQLVKRNEIFYDRYASVQFKERSNKNAINRSHLTYNHKGGSKSFRAQEEEIEAKTEEQLSAIDYFEAVHKAPNMT</sequence>
<protein>
    <submittedName>
        <fullName evidence="1">Uncharacterized protein</fullName>
    </submittedName>
</protein>
<dbReference type="Pfam" id="PF03004">
    <property type="entry name" value="Transposase_24"/>
    <property type="match status" value="1"/>
</dbReference>
<name>A0A498I997_MALDO</name>